<gene>
    <name evidence="3" type="ORF">E0L32_008514</name>
</gene>
<feature type="region of interest" description="Disordered" evidence="1">
    <location>
        <begin position="1"/>
        <end position="103"/>
    </location>
</feature>
<feature type="transmembrane region" description="Helical" evidence="2">
    <location>
        <begin position="105"/>
        <end position="126"/>
    </location>
</feature>
<dbReference type="GeneID" id="41975961"/>
<evidence type="ECO:0000313" key="3">
    <source>
        <dbReference type="EMBL" id="TPX10464.1"/>
    </source>
</evidence>
<evidence type="ECO:0000256" key="2">
    <source>
        <dbReference type="SAM" id="Phobius"/>
    </source>
</evidence>
<evidence type="ECO:0000256" key="1">
    <source>
        <dbReference type="SAM" id="MobiDB-lite"/>
    </source>
</evidence>
<dbReference type="RefSeq" id="XP_030992175.1">
    <property type="nucleotide sequence ID" value="XM_031143377.1"/>
</dbReference>
<keyword evidence="2" id="KW-0812">Transmembrane</keyword>
<protein>
    <submittedName>
        <fullName evidence="3">Uncharacterized protein</fullName>
    </submittedName>
</protein>
<proteinExistence type="predicted"/>
<keyword evidence="4" id="KW-1185">Reference proteome</keyword>
<dbReference type="InParanoid" id="A0A507AVE1"/>
<comment type="caution">
    <text evidence="3">The sequence shown here is derived from an EMBL/GenBank/DDBJ whole genome shotgun (WGS) entry which is preliminary data.</text>
</comment>
<dbReference type="Proteomes" id="UP000319257">
    <property type="component" value="Unassembled WGS sequence"/>
</dbReference>
<keyword evidence="2" id="KW-0472">Membrane</keyword>
<evidence type="ECO:0000313" key="4">
    <source>
        <dbReference type="Proteomes" id="UP000319257"/>
    </source>
</evidence>
<organism evidence="3 4">
    <name type="scientific">Thyridium curvatum</name>
    <dbReference type="NCBI Taxonomy" id="1093900"/>
    <lineage>
        <taxon>Eukaryota</taxon>
        <taxon>Fungi</taxon>
        <taxon>Dikarya</taxon>
        <taxon>Ascomycota</taxon>
        <taxon>Pezizomycotina</taxon>
        <taxon>Sordariomycetes</taxon>
        <taxon>Sordariomycetidae</taxon>
        <taxon>Thyridiales</taxon>
        <taxon>Thyridiaceae</taxon>
        <taxon>Thyridium</taxon>
    </lineage>
</organism>
<name>A0A507AVE1_9PEZI</name>
<dbReference type="EMBL" id="SKBQ01000057">
    <property type="protein sequence ID" value="TPX10464.1"/>
    <property type="molecule type" value="Genomic_DNA"/>
</dbReference>
<feature type="compositionally biased region" description="Basic residues" evidence="1">
    <location>
        <begin position="26"/>
        <end position="35"/>
    </location>
</feature>
<accession>A0A507AVE1</accession>
<feature type="compositionally biased region" description="Basic and acidic residues" evidence="1">
    <location>
        <begin position="76"/>
        <end position="88"/>
    </location>
</feature>
<keyword evidence="2" id="KW-1133">Transmembrane helix</keyword>
<sequence>MSDHSSGYIGSDGRRRHGQGGDAAHRRPRHRHRHHGAAEDDKVDPYGSRAVALRRHALARVPEAARSDVSSEVEYEYDHRDRRYEDSPRRHREDRRRRNGRDHRHAGIIVGLVILLASFILCWRGNEDSDDDD</sequence>
<dbReference type="AlphaFoldDB" id="A0A507AVE1"/>
<reference evidence="3 4" key="1">
    <citation type="submission" date="2019-06" db="EMBL/GenBank/DDBJ databases">
        <title>Draft genome sequence of the filamentous fungus Phialemoniopsis curvata isolated from diesel fuel.</title>
        <authorList>
            <person name="Varaljay V.A."/>
            <person name="Lyon W.J."/>
            <person name="Crouch A.L."/>
            <person name="Drake C.E."/>
            <person name="Hollomon J.M."/>
            <person name="Nadeau L.J."/>
            <person name="Nunn H.S."/>
            <person name="Stevenson B.S."/>
            <person name="Bojanowski C.L."/>
            <person name="Crookes-Goodson W.J."/>
        </authorList>
    </citation>
    <scope>NUCLEOTIDE SEQUENCE [LARGE SCALE GENOMIC DNA]</scope>
    <source>
        <strain evidence="3 4">D216</strain>
    </source>
</reference>
<feature type="compositionally biased region" description="Basic residues" evidence="1">
    <location>
        <begin position="89"/>
        <end position="103"/>
    </location>
</feature>